<evidence type="ECO:0000313" key="5">
    <source>
        <dbReference type="WBParaSite" id="PDA_v2.g5889.t1"/>
    </source>
</evidence>
<evidence type="ECO:0000313" key="4">
    <source>
        <dbReference type="Proteomes" id="UP000887578"/>
    </source>
</evidence>
<dbReference type="InterPro" id="IPR015943">
    <property type="entry name" value="WD40/YVTN_repeat-like_dom_sf"/>
</dbReference>
<dbReference type="GO" id="GO:0005634">
    <property type="term" value="C:nucleus"/>
    <property type="evidence" value="ECO:0007669"/>
    <property type="project" value="TreeGrafter"/>
</dbReference>
<sequence>MLRSYRQGCVPPGTYQKSGHRIHDSFFHQYTGKVSQNHDEWICAQFCPDSAYENRIAYGSDTGNIGFGDARKFEPPRIWKQISNLNMINRLKFIPSSPTKLVAAAGDGNLYLLEPECGKVLELDYDHFTDMGVIKSISFHKDEPKVFAVGNKCGNILLYDTRKQKNENGETRIFPKRILSDAHCNSRGIESVVHISKDLIASTSSDSRDGIRFWDLRYQKGKDPVFIKTLPANCNIYDMCIDRSGDKLYALTSAEKILEYDTGTGETPTIAYKYPRQRTFKVNLCHSPIGDHLLVGNASGSSCIYDLQKETYYGDLLHNNQNPVINDYTFPRFKLPSTVSQNVFSFVDWSCNGRYMLNVTPDDIIILDNKWRKDIEFTPIKHYSKDSAVETEIDGRPIKLERLQYHEEYAEKIKDQKWNYTIARRIGLKEADMNIPINILKQDEERAKLKRRQSSSSQKMLDYYFSPPIFDIENSPPFNPVAEMPLSQSP</sequence>
<dbReference type="WBParaSite" id="PDA_v2.g5889.t1">
    <property type="protein sequence ID" value="PDA_v2.g5889.t1"/>
    <property type="gene ID" value="PDA_v2.g5889"/>
</dbReference>
<dbReference type="InterPro" id="IPR051865">
    <property type="entry name" value="WD-repeat_CDT2_adapter"/>
</dbReference>
<dbReference type="Proteomes" id="UP000887578">
    <property type="component" value="Unplaced"/>
</dbReference>
<dbReference type="InterPro" id="IPR001680">
    <property type="entry name" value="WD40_rpt"/>
</dbReference>
<dbReference type="GO" id="GO:0007095">
    <property type="term" value="P:mitotic G2 DNA damage checkpoint signaling"/>
    <property type="evidence" value="ECO:0007669"/>
    <property type="project" value="TreeGrafter"/>
</dbReference>
<proteinExistence type="inferred from homology"/>
<organism evidence="4 5">
    <name type="scientific">Panagrolaimus davidi</name>
    <dbReference type="NCBI Taxonomy" id="227884"/>
    <lineage>
        <taxon>Eukaryota</taxon>
        <taxon>Metazoa</taxon>
        <taxon>Ecdysozoa</taxon>
        <taxon>Nematoda</taxon>
        <taxon>Chromadorea</taxon>
        <taxon>Rhabditida</taxon>
        <taxon>Tylenchina</taxon>
        <taxon>Panagrolaimomorpha</taxon>
        <taxon>Panagrolaimoidea</taxon>
        <taxon>Panagrolaimidae</taxon>
        <taxon>Panagrolaimus</taxon>
    </lineage>
</organism>
<comment type="pathway">
    <text evidence="1">Protein modification; protein ubiquitination.</text>
</comment>
<dbReference type="AlphaFoldDB" id="A0A914QQY9"/>
<evidence type="ECO:0000256" key="1">
    <source>
        <dbReference type="ARBA" id="ARBA00004906"/>
    </source>
</evidence>
<dbReference type="GO" id="GO:0043161">
    <property type="term" value="P:proteasome-mediated ubiquitin-dependent protein catabolic process"/>
    <property type="evidence" value="ECO:0007669"/>
    <property type="project" value="TreeGrafter"/>
</dbReference>
<reference evidence="5" key="1">
    <citation type="submission" date="2022-11" db="UniProtKB">
        <authorList>
            <consortium name="WormBaseParasite"/>
        </authorList>
    </citation>
    <scope>IDENTIFICATION</scope>
</reference>
<dbReference type="PANTHER" id="PTHR22852:SF0">
    <property type="entry name" value="DENTICLELESS PROTEIN HOMOLOG"/>
    <property type="match status" value="1"/>
</dbReference>
<keyword evidence="2" id="KW-0833">Ubl conjugation pathway</keyword>
<dbReference type="GO" id="GO:0030674">
    <property type="term" value="F:protein-macromolecule adaptor activity"/>
    <property type="evidence" value="ECO:0007669"/>
    <property type="project" value="TreeGrafter"/>
</dbReference>
<evidence type="ECO:0000256" key="3">
    <source>
        <dbReference type="ARBA" id="ARBA00038344"/>
    </source>
</evidence>
<dbReference type="SMART" id="SM00320">
    <property type="entry name" value="WD40"/>
    <property type="match status" value="4"/>
</dbReference>
<dbReference type="InterPro" id="IPR036322">
    <property type="entry name" value="WD40_repeat_dom_sf"/>
</dbReference>
<protein>
    <submittedName>
        <fullName evidence="5">Uncharacterized protein</fullName>
    </submittedName>
</protein>
<keyword evidence="4" id="KW-1185">Reference proteome</keyword>
<evidence type="ECO:0000256" key="2">
    <source>
        <dbReference type="ARBA" id="ARBA00022786"/>
    </source>
</evidence>
<comment type="similarity">
    <text evidence="3">Belongs to the WD repeat cdt2 family.</text>
</comment>
<name>A0A914QQY9_9BILA</name>
<accession>A0A914QQY9</accession>
<dbReference type="Gene3D" id="2.130.10.10">
    <property type="entry name" value="YVTN repeat-like/Quinoprotein amine dehydrogenase"/>
    <property type="match status" value="1"/>
</dbReference>
<dbReference type="SUPFAM" id="SSF50978">
    <property type="entry name" value="WD40 repeat-like"/>
    <property type="match status" value="1"/>
</dbReference>
<dbReference type="PANTHER" id="PTHR22852">
    <property type="entry name" value="LETHAL 2 DENTICLELESS PROTEIN RETINOIC ACID-REGULATED NUCLEAR MATRIX-ASSOCIATED PROTEIN"/>
    <property type="match status" value="1"/>
</dbReference>